<sequence length="104" mass="11849">MTSGRDKKKQCMSTRTVALDQERETGARKSVNKGAPARNGLSNKKWIESKKEFPTTNYRLEKPQAQHRMLLEDLNQALANLKNGSINRELGEEDNHIKLFIPQA</sequence>
<accession>A0A9D4UQB4</accession>
<feature type="region of interest" description="Disordered" evidence="1">
    <location>
        <begin position="1"/>
        <end position="48"/>
    </location>
</feature>
<dbReference type="EMBL" id="JABFUD020000013">
    <property type="protein sequence ID" value="KAI5071622.1"/>
    <property type="molecule type" value="Genomic_DNA"/>
</dbReference>
<keyword evidence="3" id="KW-1185">Reference proteome</keyword>
<feature type="compositionally biased region" description="Basic residues" evidence="1">
    <location>
        <begin position="1"/>
        <end position="10"/>
    </location>
</feature>
<proteinExistence type="predicted"/>
<dbReference type="AlphaFoldDB" id="A0A9D4UQB4"/>
<evidence type="ECO:0000256" key="1">
    <source>
        <dbReference type="SAM" id="MobiDB-lite"/>
    </source>
</evidence>
<name>A0A9D4UQB4_ADICA</name>
<organism evidence="2 3">
    <name type="scientific">Adiantum capillus-veneris</name>
    <name type="common">Maidenhair fern</name>
    <dbReference type="NCBI Taxonomy" id="13818"/>
    <lineage>
        <taxon>Eukaryota</taxon>
        <taxon>Viridiplantae</taxon>
        <taxon>Streptophyta</taxon>
        <taxon>Embryophyta</taxon>
        <taxon>Tracheophyta</taxon>
        <taxon>Polypodiopsida</taxon>
        <taxon>Polypodiidae</taxon>
        <taxon>Polypodiales</taxon>
        <taxon>Pteridineae</taxon>
        <taxon>Pteridaceae</taxon>
        <taxon>Vittarioideae</taxon>
        <taxon>Adiantum</taxon>
    </lineage>
</organism>
<evidence type="ECO:0000313" key="3">
    <source>
        <dbReference type="Proteomes" id="UP000886520"/>
    </source>
</evidence>
<protein>
    <submittedName>
        <fullName evidence="2">Uncharacterized protein</fullName>
    </submittedName>
</protein>
<gene>
    <name evidence="2" type="ORF">GOP47_0013873</name>
</gene>
<dbReference type="Proteomes" id="UP000886520">
    <property type="component" value="Chromosome 13"/>
</dbReference>
<comment type="caution">
    <text evidence="2">The sequence shown here is derived from an EMBL/GenBank/DDBJ whole genome shotgun (WGS) entry which is preliminary data.</text>
</comment>
<reference evidence="2" key="1">
    <citation type="submission" date="2021-01" db="EMBL/GenBank/DDBJ databases">
        <title>Adiantum capillus-veneris genome.</title>
        <authorList>
            <person name="Fang Y."/>
            <person name="Liao Q."/>
        </authorList>
    </citation>
    <scope>NUCLEOTIDE SEQUENCE</scope>
    <source>
        <strain evidence="2">H3</strain>
        <tissue evidence="2">Leaf</tissue>
    </source>
</reference>
<evidence type="ECO:0000313" key="2">
    <source>
        <dbReference type="EMBL" id="KAI5071622.1"/>
    </source>
</evidence>